<dbReference type="AlphaFoldDB" id="A0A9X3MVZ3"/>
<dbReference type="InterPro" id="IPR050832">
    <property type="entry name" value="Bact_Acetyltransf"/>
</dbReference>
<sequence length="165" mass="17917">MRIREGTPNDAPAVLALFDEAVRWLVARGQTGQWGTEPFSAVQARVARAAEWAAGGGLRLACEDEQVVGAIVIGARPDHVSPADRAERYVEALVTSRAHAGRDIGGELLHRAIKETRTAGIPLLRVDCWAGAPSLVAWYERQGFHRSGTFTVRGWHGQVLSMDLP</sequence>
<dbReference type="PROSITE" id="PS51186">
    <property type="entry name" value="GNAT"/>
    <property type="match status" value="1"/>
</dbReference>
<evidence type="ECO:0000313" key="5">
    <source>
        <dbReference type="Proteomes" id="UP001149140"/>
    </source>
</evidence>
<dbReference type="EMBL" id="JAPDOD010000026">
    <property type="protein sequence ID" value="MDA0163615.1"/>
    <property type="molecule type" value="Genomic_DNA"/>
</dbReference>
<keyword evidence="1" id="KW-0808">Transferase</keyword>
<gene>
    <name evidence="4" type="ORF">OM076_25300</name>
</gene>
<dbReference type="PANTHER" id="PTHR43877:SF2">
    <property type="entry name" value="AMINOALKYLPHOSPHONATE N-ACETYLTRANSFERASE-RELATED"/>
    <property type="match status" value="1"/>
</dbReference>
<feature type="domain" description="N-acetyltransferase" evidence="3">
    <location>
        <begin position="1"/>
        <end position="165"/>
    </location>
</feature>
<dbReference type="SUPFAM" id="SSF55729">
    <property type="entry name" value="Acyl-CoA N-acyltransferases (Nat)"/>
    <property type="match status" value="1"/>
</dbReference>
<dbReference type="RefSeq" id="WP_270042860.1">
    <property type="nucleotide sequence ID" value="NZ_JAPDOD010000026.1"/>
</dbReference>
<keyword evidence="5" id="KW-1185">Reference proteome</keyword>
<protein>
    <submittedName>
        <fullName evidence="4">GNAT family N-acetyltransferase</fullName>
    </submittedName>
</protein>
<reference evidence="4" key="1">
    <citation type="submission" date="2022-10" db="EMBL/GenBank/DDBJ databases">
        <title>The WGS of Solirubrobacter ginsenosidimutans DSM 21036.</title>
        <authorList>
            <person name="Jiang Z."/>
        </authorList>
    </citation>
    <scope>NUCLEOTIDE SEQUENCE</scope>
    <source>
        <strain evidence="4">DSM 21036</strain>
    </source>
</reference>
<evidence type="ECO:0000259" key="3">
    <source>
        <dbReference type="PROSITE" id="PS51186"/>
    </source>
</evidence>
<keyword evidence="2" id="KW-0012">Acyltransferase</keyword>
<comment type="caution">
    <text evidence="4">The sequence shown here is derived from an EMBL/GenBank/DDBJ whole genome shotgun (WGS) entry which is preliminary data.</text>
</comment>
<dbReference type="Pfam" id="PF00583">
    <property type="entry name" value="Acetyltransf_1"/>
    <property type="match status" value="1"/>
</dbReference>
<dbReference type="InterPro" id="IPR000182">
    <property type="entry name" value="GNAT_dom"/>
</dbReference>
<accession>A0A9X3MVZ3</accession>
<dbReference type="Proteomes" id="UP001149140">
    <property type="component" value="Unassembled WGS sequence"/>
</dbReference>
<evidence type="ECO:0000313" key="4">
    <source>
        <dbReference type="EMBL" id="MDA0163615.1"/>
    </source>
</evidence>
<organism evidence="4 5">
    <name type="scientific">Solirubrobacter ginsenosidimutans</name>
    <dbReference type="NCBI Taxonomy" id="490573"/>
    <lineage>
        <taxon>Bacteria</taxon>
        <taxon>Bacillati</taxon>
        <taxon>Actinomycetota</taxon>
        <taxon>Thermoleophilia</taxon>
        <taxon>Solirubrobacterales</taxon>
        <taxon>Solirubrobacteraceae</taxon>
        <taxon>Solirubrobacter</taxon>
    </lineage>
</organism>
<evidence type="ECO:0000256" key="2">
    <source>
        <dbReference type="ARBA" id="ARBA00023315"/>
    </source>
</evidence>
<dbReference type="Gene3D" id="3.40.630.30">
    <property type="match status" value="1"/>
</dbReference>
<dbReference type="InterPro" id="IPR016181">
    <property type="entry name" value="Acyl_CoA_acyltransferase"/>
</dbReference>
<dbReference type="PANTHER" id="PTHR43877">
    <property type="entry name" value="AMINOALKYLPHOSPHONATE N-ACETYLTRANSFERASE-RELATED-RELATED"/>
    <property type="match status" value="1"/>
</dbReference>
<dbReference type="CDD" id="cd04301">
    <property type="entry name" value="NAT_SF"/>
    <property type="match status" value="1"/>
</dbReference>
<dbReference type="GO" id="GO:0016747">
    <property type="term" value="F:acyltransferase activity, transferring groups other than amino-acyl groups"/>
    <property type="evidence" value="ECO:0007669"/>
    <property type="project" value="InterPro"/>
</dbReference>
<name>A0A9X3MVZ3_9ACTN</name>
<proteinExistence type="predicted"/>
<evidence type="ECO:0000256" key="1">
    <source>
        <dbReference type="ARBA" id="ARBA00022679"/>
    </source>
</evidence>